<feature type="region of interest" description="Disordered" evidence="1">
    <location>
        <begin position="18"/>
        <end position="49"/>
    </location>
</feature>
<keyword evidence="3" id="KW-1185">Reference proteome</keyword>
<proteinExistence type="predicted"/>
<dbReference type="Proteomes" id="UP001057702">
    <property type="component" value="Unassembled WGS sequence"/>
</dbReference>
<dbReference type="RefSeq" id="WP_255918494.1">
    <property type="nucleotide sequence ID" value="NZ_JANFNG010000001.1"/>
</dbReference>
<evidence type="ECO:0000313" key="2">
    <source>
        <dbReference type="EMBL" id="MCQ4079658.1"/>
    </source>
</evidence>
<gene>
    <name evidence="2" type="ORF">NGB36_03345</name>
</gene>
<protein>
    <submittedName>
        <fullName evidence="2">Uncharacterized protein</fullName>
    </submittedName>
</protein>
<accession>A0ABT1PR95</accession>
<sequence length="49" mass="4814">MLTAVLAADAFAAPTTTGRANAAASLTETAPPTEPARGRTPARAGFTNG</sequence>
<dbReference type="EMBL" id="JANFNG010000001">
    <property type="protein sequence ID" value="MCQ4079658.1"/>
    <property type="molecule type" value="Genomic_DNA"/>
</dbReference>
<name>A0ABT1PR95_9ACTN</name>
<comment type="caution">
    <text evidence="2">The sequence shown here is derived from an EMBL/GenBank/DDBJ whole genome shotgun (WGS) entry which is preliminary data.</text>
</comment>
<reference evidence="2" key="1">
    <citation type="submission" date="2022-06" db="EMBL/GenBank/DDBJ databases">
        <title>Draft genome sequence of Streptomyces sp. RB6PN25 isolated from peat swamp forest in Thailand.</title>
        <authorList>
            <person name="Duangmal K."/>
            <person name="Klaysubun C."/>
        </authorList>
    </citation>
    <scope>NUCLEOTIDE SEQUENCE</scope>
    <source>
        <strain evidence="2">RB6PN25</strain>
    </source>
</reference>
<evidence type="ECO:0000313" key="3">
    <source>
        <dbReference type="Proteomes" id="UP001057702"/>
    </source>
</evidence>
<evidence type="ECO:0000256" key="1">
    <source>
        <dbReference type="SAM" id="MobiDB-lite"/>
    </source>
</evidence>
<organism evidence="2 3">
    <name type="scientific">Streptomyces humicola</name>
    <dbReference type="NCBI Taxonomy" id="2953240"/>
    <lineage>
        <taxon>Bacteria</taxon>
        <taxon>Bacillati</taxon>
        <taxon>Actinomycetota</taxon>
        <taxon>Actinomycetes</taxon>
        <taxon>Kitasatosporales</taxon>
        <taxon>Streptomycetaceae</taxon>
        <taxon>Streptomyces</taxon>
    </lineage>
</organism>